<dbReference type="RefSeq" id="WP_256121562.1">
    <property type="nucleotide sequence ID" value="NZ_WHSB02000035.1"/>
</dbReference>
<protein>
    <submittedName>
        <fullName evidence="1">Uncharacterized protein</fullName>
    </submittedName>
</protein>
<gene>
    <name evidence="1" type="ORF">GB927_033990</name>
</gene>
<evidence type="ECO:0000313" key="1">
    <source>
        <dbReference type="EMBL" id="MCQ4635075.1"/>
    </source>
</evidence>
<accession>A0ABT1RIS4</accession>
<keyword evidence="2" id="KW-1185">Reference proteome</keyword>
<reference evidence="1" key="1">
    <citation type="submission" date="2021-07" db="EMBL/GenBank/DDBJ databases">
        <title>Shinella sp. nov., a novel member of the genus Shinella from water.</title>
        <authorList>
            <person name="Deng Y."/>
        </authorList>
    </citation>
    <scope>NUCLEOTIDE SEQUENCE</scope>
    <source>
        <strain evidence="1">CPCC 100929</strain>
    </source>
</reference>
<name>A0ABT1RIS4_9HYPH</name>
<dbReference type="EMBL" id="WHSB02000035">
    <property type="protein sequence ID" value="MCQ4635075.1"/>
    <property type="molecule type" value="Genomic_DNA"/>
</dbReference>
<evidence type="ECO:0000313" key="2">
    <source>
        <dbReference type="Proteomes" id="UP000996601"/>
    </source>
</evidence>
<comment type="caution">
    <text evidence="1">The sequence shown here is derived from an EMBL/GenBank/DDBJ whole genome shotgun (WGS) entry which is preliminary data.</text>
</comment>
<organism evidence="1 2">
    <name type="scientific">Shinella lacus</name>
    <dbReference type="NCBI Taxonomy" id="2654216"/>
    <lineage>
        <taxon>Bacteria</taxon>
        <taxon>Pseudomonadati</taxon>
        <taxon>Pseudomonadota</taxon>
        <taxon>Alphaproteobacteria</taxon>
        <taxon>Hyphomicrobiales</taxon>
        <taxon>Rhizobiaceae</taxon>
        <taxon>Shinella</taxon>
    </lineage>
</organism>
<sequence length="243" mass="25968">MTETTSNNDAIARDNPGGASTVVVPGIVDSGGSWTWDALMDRCVLAMSTLLTSDAINVALTTDADRVHGRLLPYGSDAAILIDQGETFCRIDAEPADAWHPINAFVADRRDAIVESASRLTSDPIVLTGRWAYLGNSDEGQFVPFTVTMLTENGPKIALIAEGWLAWDQPGGLAMLSCPTDGDGKLDVLPSLQNMTNRAVMAANEALYGGELFISGVLWQIKTCSFGQVIVATYETPEEIDLS</sequence>
<dbReference type="Proteomes" id="UP000996601">
    <property type="component" value="Unassembled WGS sequence"/>
</dbReference>
<proteinExistence type="predicted"/>